<dbReference type="SUPFAM" id="SSF52091">
    <property type="entry name" value="SpoIIaa-like"/>
    <property type="match status" value="1"/>
</dbReference>
<feature type="domain" description="MlaB-like STAS" evidence="1">
    <location>
        <begin position="20"/>
        <end position="98"/>
    </location>
</feature>
<dbReference type="Pfam" id="PF13466">
    <property type="entry name" value="STAS_2"/>
    <property type="match status" value="1"/>
</dbReference>
<dbReference type="InterPro" id="IPR058548">
    <property type="entry name" value="MlaB-like_STAS"/>
</dbReference>
<sequence length="120" mass="12397">MGDAVNSRDCIDVAKSMTHLTLQTDLGIERVADLQAALQPHLDADVPVELAGDQVERVHAAGLQLLHAFVRDRAARGQRTIITDPSPALAAAARQLALAVSLGVDGGDPTLSSTVPGATA</sequence>
<accession>A0ABT6JW48</accession>
<evidence type="ECO:0000259" key="1">
    <source>
        <dbReference type="Pfam" id="PF13466"/>
    </source>
</evidence>
<evidence type="ECO:0000313" key="3">
    <source>
        <dbReference type="Proteomes" id="UP001156873"/>
    </source>
</evidence>
<keyword evidence="3" id="KW-1185">Reference proteome</keyword>
<organism evidence="2 3">
    <name type="scientific">Luteimonas kalidii</name>
    <dbReference type="NCBI Taxonomy" id="3042025"/>
    <lineage>
        <taxon>Bacteria</taxon>
        <taxon>Pseudomonadati</taxon>
        <taxon>Pseudomonadota</taxon>
        <taxon>Gammaproteobacteria</taxon>
        <taxon>Lysobacterales</taxon>
        <taxon>Lysobacteraceae</taxon>
        <taxon>Luteimonas</taxon>
    </lineage>
</organism>
<gene>
    <name evidence="2" type="ORF">QFW81_13490</name>
</gene>
<dbReference type="Gene3D" id="3.30.750.24">
    <property type="entry name" value="STAS domain"/>
    <property type="match status" value="1"/>
</dbReference>
<dbReference type="RefSeq" id="WP_280579481.1">
    <property type="nucleotide sequence ID" value="NZ_JARXRO010000020.1"/>
</dbReference>
<comment type="caution">
    <text evidence="2">The sequence shown here is derived from an EMBL/GenBank/DDBJ whole genome shotgun (WGS) entry which is preliminary data.</text>
</comment>
<proteinExistence type="predicted"/>
<evidence type="ECO:0000313" key="2">
    <source>
        <dbReference type="EMBL" id="MDH5834923.1"/>
    </source>
</evidence>
<dbReference type="EMBL" id="JARXRO010000020">
    <property type="protein sequence ID" value="MDH5834923.1"/>
    <property type="molecule type" value="Genomic_DNA"/>
</dbReference>
<dbReference type="Proteomes" id="UP001156873">
    <property type="component" value="Unassembled WGS sequence"/>
</dbReference>
<name>A0ABT6JW48_9GAMM</name>
<reference evidence="2 3" key="1">
    <citation type="submission" date="2023-04" db="EMBL/GenBank/DDBJ databases">
        <title>Luteimonas sp. M1R5S59.</title>
        <authorList>
            <person name="Sun J.-Q."/>
        </authorList>
    </citation>
    <scope>NUCLEOTIDE SEQUENCE [LARGE SCALE GENOMIC DNA]</scope>
    <source>
        <strain evidence="2 3">M1R5S59</strain>
    </source>
</reference>
<protein>
    <submittedName>
        <fullName evidence="2">STAS domain-containing protein</fullName>
    </submittedName>
</protein>
<dbReference type="InterPro" id="IPR036513">
    <property type="entry name" value="STAS_dom_sf"/>
</dbReference>